<feature type="compositionally biased region" description="Low complexity" evidence="2">
    <location>
        <begin position="203"/>
        <end position="214"/>
    </location>
</feature>
<keyword evidence="1" id="KW-0106">Calcium</keyword>
<evidence type="ECO:0000259" key="4">
    <source>
        <dbReference type="PROSITE" id="PS50222"/>
    </source>
</evidence>
<keyword evidence="3" id="KW-1133">Transmembrane helix</keyword>
<dbReference type="SUPFAM" id="SSF47473">
    <property type="entry name" value="EF-hand"/>
    <property type="match status" value="1"/>
</dbReference>
<dbReference type="Proteomes" id="UP000626109">
    <property type="component" value="Unassembled WGS sequence"/>
</dbReference>
<feature type="domain" description="EF-hand" evidence="4">
    <location>
        <begin position="75"/>
        <end position="110"/>
    </location>
</feature>
<evidence type="ECO:0000313" key="8">
    <source>
        <dbReference type="Proteomes" id="UP000654075"/>
    </source>
</evidence>
<reference evidence="6" key="1">
    <citation type="submission" date="2021-02" db="EMBL/GenBank/DDBJ databases">
        <authorList>
            <person name="Dougan E. K."/>
            <person name="Rhodes N."/>
            <person name="Thang M."/>
            <person name="Chan C."/>
        </authorList>
    </citation>
    <scope>NUCLEOTIDE SEQUENCE</scope>
</reference>
<accession>A0A813JRZ9</accession>
<dbReference type="Gene3D" id="1.10.238.10">
    <property type="entry name" value="EF-hand"/>
    <property type="match status" value="1"/>
</dbReference>
<dbReference type="InterPro" id="IPR018247">
    <property type="entry name" value="EF_Hand_1_Ca_BS"/>
</dbReference>
<name>A0A813JRZ9_POLGL</name>
<feature type="region of interest" description="Disordered" evidence="2">
    <location>
        <begin position="203"/>
        <end position="225"/>
    </location>
</feature>
<evidence type="ECO:0000313" key="5">
    <source>
        <dbReference type="EMBL" id="CAE8643029.1"/>
    </source>
</evidence>
<protein>
    <recommendedName>
        <fullName evidence="4">EF-hand domain-containing protein</fullName>
    </recommendedName>
</protein>
<evidence type="ECO:0000256" key="3">
    <source>
        <dbReference type="SAM" id="Phobius"/>
    </source>
</evidence>
<comment type="caution">
    <text evidence="6">The sequence shown here is derived from an EMBL/GenBank/DDBJ whole genome shotgun (WGS) entry which is preliminary data.</text>
</comment>
<evidence type="ECO:0000313" key="6">
    <source>
        <dbReference type="EMBL" id="CAE8682913.1"/>
    </source>
</evidence>
<keyword evidence="3" id="KW-0812">Transmembrane</keyword>
<keyword evidence="3" id="KW-0472">Membrane</keyword>
<dbReference type="Proteomes" id="UP000654075">
    <property type="component" value="Unassembled WGS sequence"/>
</dbReference>
<keyword evidence="8" id="KW-1185">Reference proteome</keyword>
<dbReference type="AlphaFoldDB" id="A0A813JRZ9"/>
<evidence type="ECO:0000256" key="1">
    <source>
        <dbReference type="ARBA" id="ARBA00022837"/>
    </source>
</evidence>
<dbReference type="OrthoDB" id="434039at2759"/>
<dbReference type="InterPro" id="IPR011992">
    <property type="entry name" value="EF-hand-dom_pair"/>
</dbReference>
<dbReference type="SMART" id="SM00054">
    <property type="entry name" value="EFh"/>
    <property type="match status" value="2"/>
</dbReference>
<feature type="domain" description="EF-hand" evidence="4">
    <location>
        <begin position="123"/>
        <end position="158"/>
    </location>
</feature>
<feature type="transmembrane region" description="Helical" evidence="3">
    <location>
        <begin position="33"/>
        <end position="57"/>
    </location>
</feature>
<proteinExistence type="predicted"/>
<evidence type="ECO:0000256" key="2">
    <source>
        <dbReference type="SAM" id="MobiDB-lite"/>
    </source>
</evidence>
<dbReference type="GO" id="GO:0005509">
    <property type="term" value="F:calcium ion binding"/>
    <property type="evidence" value="ECO:0007669"/>
    <property type="project" value="InterPro"/>
</dbReference>
<organism evidence="6 7">
    <name type="scientific">Polarella glacialis</name>
    <name type="common">Dinoflagellate</name>
    <dbReference type="NCBI Taxonomy" id="89957"/>
    <lineage>
        <taxon>Eukaryota</taxon>
        <taxon>Sar</taxon>
        <taxon>Alveolata</taxon>
        <taxon>Dinophyceae</taxon>
        <taxon>Suessiales</taxon>
        <taxon>Suessiaceae</taxon>
        <taxon>Polarella</taxon>
    </lineage>
</organism>
<gene>
    <name evidence="5" type="ORF">PGLA1383_LOCUS57405</name>
    <name evidence="6" type="ORF">PGLA2088_LOCUS23177</name>
</gene>
<sequence>VNLFMVACGGRDGTELLEPLKDAHWSYGLLFPLYIFFIYCGVLNVVTSIFVDSALLLSQKDRDIAIQSQLNQNISYAKRIKEFFHEADKDNSGMLSWDEFETYLADDKVKAYFSTLDLDVSQATLGEAHALFLLLDTGEDGEVGIDEFVEGCKRLKGSAKSIDVNMLLYENEKLIARLSEFMKFTEESIGSLLIQKRLSTRSENSFQSSSEESSPVAPTVGKERRASLTMVEKGMATLQAALLLGSRGEPPP</sequence>
<evidence type="ECO:0000313" key="7">
    <source>
        <dbReference type="Proteomes" id="UP000626109"/>
    </source>
</evidence>
<dbReference type="PROSITE" id="PS00018">
    <property type="entry name" value="EF_HAND_1"/>
    <property type="match status" value="1"/>
</dbReference>
<dbReference type="Pfam" id="PF13202">
    <property type="entry name" value="EF-hand_5"/>
    <property type="match status" value="1"/>
</dbReference>
<dbReference type="EMBL" id="CAJNNW010026128">
    <property type="protein sequence ID" value="CAE8682913.1"/>
    <property type="molecule type" value="Genomic_DNA"/>
</dbReference>
<dbReference type="PROSITE" id="PS50222">
    <property type="entry name" value="EF_HAND_2"/>
    <property type="match status" value="2"/>
</dbReference>
<dbReference type="InterPro" id="IPR002048">
    <property type="entry name" value="EF_hand_dom"/>
</dbReference>
<dbReference type="EMBL" id="CAJNNV010033247">
    <property type="protein sequence ID" value="CAE8643029.1"/>
    <property type="molecule type" value="Genomic_DNA"/>
</dbReference>
<feature type="non-terminal residue" evidence="6">
    <location>
        <position position="1"/>
    </location>
</feature>